<dbReference type="STRING" id="670052.PA27867_1694"/>
<dbReference type="Proteomes" id="UP000092582">
    <property type="component" value="Chromosome 1"/>
</dbReference>
<proteinExistence type="predicted"/>
<evidence type="ECO:0000259" key="7">
    <source>
        <dbReference type="Pfam" id="PF03710"/>
    </source>
</evidence>
<evidence type="ECO:0000313" key="10">
    <source>
        <dbReference type="Proteomes" id="UP000092582"/>
    </source>
</evidence>
<dbReference type="RefSeq" id="WP_066595283.1">
    <property type="nucleotide sequence ID" value="NZ_CP016282.1"/>
</dbReference>
<dbReference type="EMBL" id="CP016282">
    <property type="protein sequence ID" value="ANP72648.1"/>
    <property type="molecule type" value="Genomic_DNA"/>
</dbReference>
<feature type="domain" description="PII-uridylyltransferase/Glutamine-synthetase adenylyltransferase" evidence="8">
    <location>
        <begin position="869"/>
        <end position="997"/>
    </location>
</feature>
<dbReference type="AlphaFoldDB" id="A0A1B1BJD7"/>
<evidence type="ECO:0000256" key="5">
    <source>
        <dbReference type="ARBA" id="ARBA00022842"/>
    </source>
</evidence>
<dbReference type="GO" id="GO:0000820">
    <property type="term" value="P:regulation of glutamine family amino acid metabolic process"/>
    <property type="evidence" value="ECO:0007669"/>
    <property type="project" value="TreeGrafter"/>
</dbReference>
<dbReference type="InterPro" id="IPR023057">
    <property type="entry name" value="GlnE"/>
</dbReference>
<gene>
    <name evidence="9" type="ORF">PA27867_1694</name>
</gene>
<feature type="domain" description="Glutamate-ammonia ligase adenylyltransferase repeated" evidence="7">
    <location>
        <begin position="599"/>
        <end position="835"/>
    </location>
</feature>
<dbReference type="GO" id="GO:0005524">
    <property type="term" value="F:ATP binding"/>
    <property type="evidence" value="ECO:0007669"/>
    <property type="project" value="UniProtKB-KW"/>
</dbReference>
<accession>A0A1B1BJD7</accession>
<name>A0A1B1BJD7_9MICO</name>
<keyword evidence="6" id="KW-0511">Multifunctional enzyme</keyword>
<dbReference type="GO" id="GO:0008882">
    <property type="term" value="F:[glutamate-ammonia-ligase] adenylyltransferase activity"/>
    <property type="evidence" value="ECO:0007669"/>
    <property type="project" value="InterPro"/>
</dbReference>
<evidence type="ECO:0000313" key="9">
    <source>
        <dbReference type="EMBL" id="ANP72648.1"/>
    </source>
</evidence>
<keyword evidence="1" id="KW-0808">Transferase</keyword>
<organism evidence="9 10">
    <name type="scientific">Cryobacterium arcticum</name>
    <dbReference type="NCBI Taxonomy" id="670052"/>
    <lineage>
        <taxon>Bacteria</taxon>
        <taxon>Bacillati</taxon>
        <taxon>Actinomycetota</taxon>
        <taxon>Actinomycetes</taxon>
        <taxon>Micrococcales</taxon>
        <taxon>Microbacteriaceae</taxon>
        <taxon>Cryobacterium</taxon>
    </lineage>
</organism>
<dbReference type="PANTHER" id="PTHR30621:SF0">
    <property type="entry name" value="BIFUNCTIONAL GLUTAMINE SYNTHETASE ADENYLYLTRANSFERASE_ADENYLYL-REMOVING ENZYME"/>
    <property type="match status" value="1"/>
</dbReference>
<keyword evidence="10" id="KW-1185">Reference proteome</keyword>
<feature type="domain" description="Glutamate-ammonia ligase adenylyltransferase repeated" evidence="7">
    <location>
        <begin position="79"/>
        <end position="331"/>
    </location>
</feature>
<dbReference type="InterPro" id="IPR013546">
    <property type="entry name" value="PII_UdlTrfase/GS_AdlTrfase"/>
</dbReference>
<feature type="domain" description="PII-uridylyltransferase/Glutamine-synthetase adenylyltransferase" evidence="8">
    <location>
        <begin position="356"/>
        <end position="494"/>
    </location>
</feature>
<dbReference type="SUPFAM" id="SSF81593">
    <property type="entry name" value="Nucleotidyltransferase substrate binding subunit/domain"/>
    <property type="match status" value="2"/>
</dbReference>
<dbReference type="GO" id="GO:0005829">
    <property type="term" value="C:cytosol"/>
    <property type="evidence" value="ECO:0007669"/>
    <property type="project" value="TreeGrafter"/>
</dbReference>
<dbReference type="Pfam" id="PF03710">
    <property type="entry name" value="GlnE"/>
    <property type="match status" value="2"/>
</dbReference>
<dbReference type="Gene3D" id="1.20.120.330">
    <property type="entry name" value="Nucleotidyltransferases domain 2"/>
    <property type="match status" value="2"/>
</dbReference>
<evidence type="ECO:0000259" key="8">
    <source>
        <dbReference type="Pfam" id="PF08335"/>
    </source>
</evidence>
<evidence type="ECO:0000256" key="6">
    <source>
        <dbReference type="ARBA" id="ARBA00023268"/>
    </source>
</evidence>
<keyword evidence="2" id="KW-0548">Nucleotidyltransferase</keyword>
<reference evidence="9 10" key="1">
    <citation type="submission" date="2016-06" db="EMBL/GenBank/DDBJ databases">
        <title>Genome sequencing of Cryobacterium arcticum PAMC 27867.</title>
        <authorList>
            <person name="Lee J."/>
            <person name="Kim O.-S."/>
        </authorList>
    </citation>
    <scope>NUCLEOTIDE SEQUENCE [LARGE SCALE GENOMIC DNA]</scope>
    <source>
        <strain evidence="9 10">PAMC 27867</strain>
    </source>
</reference>
<evidence type="ECO:0000256" key="3">
    <source>
        <dbReference type="ARBA" id="ARBA00022741"/>
    </source>
</evidence>
<dbReference type="PANTHER" id="PTHR30621">
    <property type="entry name" value="GLUTAMINE SYNTHETASE ADENYLYLTRANSFERASE"/>
    <property type="match status" value="1"/>
</dbReference>
<keyword evidence="5" id="KW-0460">Magnesium</keyword>
<dbReference type="InterPro" id="IPR043519">
    <property type="entry name" value="NT_sf"/>
</dbReference>
<evidence type="ECO:0000256" key="4">
    <source>
        <dbReference type="ARBA" id="ARBA00022840"/>
    </source>
</evidence>
<dbReference type="KEGG" id="cart:PA27867_1694"/>
<dbReference type="PATRIC" id="fig|670052.7.peg.1749"/>
<dbReference type="InterPro" id="IPR005190">
    <property type="entry name" value="GlnE_rpt_dom"/>
</dbReference>
<dbReference type="SUPFAM" id="SSF81301">
    <property type="entry name" value="Nucleotidyltransferase"/>
    <property type="match status" value="2"/>
</dbReference>
<keyword evidence="3" id="KW-0547">Nucleotide-binding</keyword>
<evidence type="ECO:0000256" key="1">
    <source>
        <dbReference type="ARBA" id="ARBA00022679"/>
    </source>
</evidence>
<keyword evidence="4" id="KW-0067">ATP-binding</keyword>
<evidence type="ECO:0000256" key="2">
    <source>
        <dbReference type="ARBA" id="ARBA00022695"/>
    </source>
</evidence>
<dbReference type="Pfam" id="PF08335">
    <property type="entry name" value="GlnD_UR_UTase"/>
    <property type="match status" value="2"/>
</dbReference>
<dbReference type="CDD" id="cd05401">
    <property type="entry name" value="NT_GlnE_GlnD_like"/>
    <property type="match status" value="2"/>
</dbReference>
<dbReference type="OrthoDB" id="9759366at2"/>
<dbReference type="NCBIfam" id="NF010707">
    <property type="entry name" value="PRK14109.1"/>
    <property type="match status" value="1"/>
</dbReference>
<sequence length="1011" mass="109861">MAREQLTLTDLARVGFADLGEARARLDEVSELGGPDPSDLFPLLSRAANPDAALFAVLSFVRRCPTEFAVLRRHPGAVQRLVSVAGASTGLTDFFLRHPDELAVLHEKTASLPGLAELTGDLLDAVQATDGVAALVDDAGWVALRVRYRRRLAELAAFDLEQADPVGGLDRIARQLSHLAAAALEASLAVARGMAGGAVAAPGVFPLEQVRLTKLAVIGMGKAGAGELNYVSDVDVIFVAEGDEDAGLDTGRAVDIATRLAILMMRGLNQPTVEPELWEVDPNLRPEGKSGALVRTLESHIAYYDRWAKSWEFQALLKARPLAGDVELGSRYVAAVAPKVWTSASRENFVESVQRMRERVTSNIPADEVAVQLKLGPGGLRDIEFTVQLLQLVHGQADPDVRQPGTLPALAALAESGYVGRAEAAEFAQDYRMLRLMEHRLQLDRLRRTHLLPRDEAGLRVLARATGLATSAAGLSARWEATKHRVRGLHERLFYRPLLSAVAALPAEGLNLTSAQAEARLAAIGFRNTAGALAHIAALTSGVSRRATIQQHLLPVLLQWLSDGADPDYGLLAFRRLSDSLGSTYWFLRMLRDSSGAAERLTRVLSASRFVGELFETIPEAVAWLEHDDELRPRPLGVLQDEARAVLARHGSPDAAASVLRTSRRREMLRLALSAILGRISIDELAAGLTDVATVIIQGVLGAIRGTGLTGDDGPLAPDGIEFAVIAMGRFGGAELGFGSDADVMFVFRPGTLEGGAAHDRATFIVRELNRLTDDNRLPLDLDIGLRPEGKNGAVVRSLDSYQAYYRRWSLTWEAQALLRARGIAGEPALVESFHAVMDPVRYPEAISEQDVREIKRIKARVENERLPQGADPNRHLKLGRGSLSDVEWFVQLLQLQHAAALPALRTTSTLEALEEATRHSLVSAPEAATLRAAWLFASRCRSAITLWTNKTADVLPTDRMQLDGVARMMEYPPGSANQLEEDYLAVTRRARAVFERRFYGPVERPGAFSG</sequence>
<protein>
    <submittedName>
        <fullName evidence="9">Glutamine-synthetase</fullName>
    </submittedName>
</protein>
<dbReference type="Gene3D" id="3.30.460.10">
    <property type="entry name" value="Beta Polymerase, domain 2"/>
    <property type="match status" value="2"/>
</dbReference>